<name>A0ACC1N3G8_9HYPO</name>
<accession>A0ACC1N3G8</accession>
<organism evidence="1 2">
    <name type="scientific">Zarea fungicola</name>
    <dbReference type="NCBI Taxonomy" id="93591"/>
    <lineage>
        <taxon>Eukaryota</taxon>
        <taxon>Fungi</taxon>
        <taxon>Dikarya</taxon>
        <taxon>Ascomycota</taxon>
        <taxon>Pezizomycotina</taxon>
        <taxon>Sordariomycetes</taxon>
        <taxon>Hypocreomycetidae</taxon>
        <taxon>Hypocreales</taxon>
        <taxon>Cordycipitaceae</taxon>
        <taxon>Zarea</taxon>
    </lineage>
</organism>
<gene>
    <name evidence="1" type="ORF">NQ176_g6755</name>
</gene>
<keyword evidence="2" id="KW-1185">Reference proteome</keyword>
<comment type="caution">
    <text evidence="1">The sequence shown here is derived from an EMBL/GenBank/DDBJ whole genome shotgun (WGS) entry which is preliminary data.</text>
</comment>
<dbReference type="EMBL" id="JANJQO010001014">
    <property type="protein sequence ID" value="KAJ2973176.1"/>
    <property type="molecule type" value="Genomic_DNA"/>
</dbReference>
<protein>
    <submittedName>
        <fullName evidence="1">Uncharacterized protein</fullName>
    </submittedName>
</protein>
<proteinExistence type="predicted"/>
<evidence type="ECO:0000313" key="2">
    <source>
        <dbReference type="Proteomes" id="UP001143910"/>
    </source>
</evidence>
<dbReference type="Proteomes" id="UP001143910">
    <property type="component" value="Unassembled WGS sequence"/>
</dbReference>
<reference evidence="1" key="1">
    <citation type="submission" date="2022-08" db="EMBL/GenBank/DDBJ databases">
        <title>Genome Sequence of Lecanicillium fungicola.</title>
        <authorList>
            <person name="Buettner E."/>
        </authorList>
    </citation>
    <scope>NUCLEOTIDE SEQUENCE</scope>
    <source>
        <strain evidence="1">Babe33</strain>
    </source>
</reference>
<evidence type="ECO:0000313" key="1">
    <source>
        <dbReference type="EMBL" id="KAJ2973176.1"/>
    </source>
</evidence>
<sequence length="581" mass="66172">MVYTIFVGIDFGTTFSGVAWVHSKRPRQIEVITAWESEYNGTDQGKTPTQLEKGTIDDKTKWGYNIPPEKDALRWIKLLLLNENDVPEDISEFSYFKQTVRDWQESRKTPEELIACYLRSLWVHSRDEINRSLGTHEANCCKLHFVITTPAMWPHYVQSRMRKATELAGLLDNRAAGEPSVDFVSEPEAAALAVVLDIQPHPDLNIGDTIVVCDAGGGTADLISYQVGLVEPLELRECVSGEGGLCGGIFVDQRFEEHIASRVGGITKWNKVSLDARQKFMKENWEHGIKPQFSNNDRFFIADVPVGHQSTNKLGRIKQTQELELTNDDLLAIFSPTIDRICQMVDRQLQAITRKGLHDPKYIILVGGFGCCAYLFNRLVEEHSGSTVLNPPRGRSWTACMRGAVIHGMTRKKRGKTPELRVKSRIARRSYGFEIRDEWNASIHSIEDKFWNHTEEQWMVANQLDYFISEGQTLENLSCTTHNYYHAIPVGESVKLEESILYCANGKKPIRMTSDVRKLCTIKWDKDVALDQLPLKYNSHGQGYHLLEYTIKIVIDGPNLNVQVFHKQMKVANDQIRIEFS</sequence>